<feature type="binding site" evidence="4">
    <location>
        <begin position="172"/>
        <end position="173"/>
    </location>
    <ligand>
        <name>dUMP</name>
        <dbReference type="ChEBI" id="CHEBI:246422"/>
        <note>ligand shared between dimeric partners</note>
    </ligand>
</feature>
<dbReference type="CDD" id="cd00351">
    <property type="entry name" value="TS_Pyrimidine_HMase"/>
    <property type="match status" value="1"/>
</dbReference>
<keyword evidence="4" id="KW-0545">Nucleotide biosynthesis</keyword>
<reference evidence="6" key="1">
    <citation type="submission" date="2020-12" db="EMBL/GenBank/DDBJ databases">
        <title>Enhanced detection system for hospital associated transmission using whole genome sequencing surveillance.</title>
        <authorList>
            <person name="Harrison L.H."/>
            <person name="Van Tyne D."/>
            <person name="Marsh J.W."/>
            <person name="Griffith M.P."/>
            <person name="Snyder D.J."/>
            <person name="Cooper V.S."/>
            <person name="Mustapha M."/>
        </authorList>
    </citation>
    <scope>NUCLEOTIDE SEQUENCE</scope>
    <source>
        <strain evidence="6">PSB00042</strain>
    </source>
</reference>
<feature type="binding site" evidence="4">
    <location>
        <position position="217"/>
    </location>
    <ligand>
        <name>(6R)-5,10-methylene-5,6,7,8-tetrahydrofolate</name>
        <dbReference type="ChEBI" id="CHEBI:15636"/>
    </ligand>
</feature>
<feature type="binding site" evidence="4">
    <location>
        <position position="322"/>
    </location>
    <ligand>
        <name>(6R)-5,10-methylene-5,6,7,8-tetrahydrofolate</name>
        <dbReference type="ChEBI" id="CHEBI:15636"/>
    </ligand>
</feature>
<dbReference type="NCBIfam" id="TIGR03284">
    <property type="entry name" value="thym_sym"/>
    <property type="match status" value="1"/>
</dbReference>
<keyword evidence="3 4" id="KW-0808">Transferase</keyword>
<dbReference type="InterPro" id="IPR036926">
    <property type="entry name" value="Thymidate_synth/dCMP_Mease_sf"/>
</dbReference>
<dbReference type="GO" id="GO:0005829">
    <property type="term" value="C:cytosol"/>
    <property type="evidence" value="ECO:0007669"/>
    <property type="project" value="TreeGrafter"/>
</dbReference>
<accession>A0A8I1ECX7</accession>
<evidence type="ECO:0000313" key="7">
    <source>
        <dbReference type="Proteomes" id="UP000637061"/>
    </source>
</evidence>
<comment type="function">
    <text evidence="4">Catalyzes the reductive methylation of 2'-deoxyuridine-5'-monophosphate (dUMP) to 2'-deoxythymidine-5'-monophosphate (dTMP) while utilizing 5,10-methylenetetrahydrofolate (mTHF) as the methyl donor and reductant in the reaction, yielding dihydrofolate (DHF) as a by-product. This enzymatic reaction provides an intracellular de novo source of dTMP, an essential precursor for DNA biosynthesis.</text>
</comment>
<dbReference type="PRINTS" id="PR00108">
    <property type="entry name" value="THYMDSNTHASE"/>
</dbReference>
<feature type="domain" description="Thymidylate synthase/dCMP hydroxymethylase" evidence="5">
    <location>
        <begin position="2"/>
        <end position="323"/>
    </location>
</feature>
<feature type="binding site" description="in other chain" evidence="4">
    <location>
        <position position="225"/>
    </location>
    <ligand>
        <name>dUMP</name>
        <dbReference type="ChEBI" id="CHEBI:246422"/>
        <note>ligand shared between dimeric partners</note>
    </ligand>
</feature>
<dbReference type="AlphaFoldDB" id="A0A8I1ECX7"/>
<evidence type="ECO:0000259" key="5">
    <source>
        <dbReference type="Pfam" id="PF00303"/>
    </source>
</evidence>
<proteinExistence type="inferred from homology"/>
<keyword evidence="4" id="KW-0963">Cytoplasm</keyword>
<dbReference type="InterPro" id="IPR045097">
    <property type="entry name" value="Thymidate_synth/dCMP_Mease"/>
</dbReference>
<evidence type="ECO:0000256" key="4">
    <source>
        <dbReference type="HAMAP-Rule" id="MF_00008"/>
    </source>
</evidence>
<dbReference type="UniPathway" id="UPA00575"/>
<comment type="subunit">
    <text evidence="4">Homodimer.</text>
</comment>
<dbReference type="InterPro" id="IPR023451">
    <property type="entry name" value="Thymidate_synth/dCMP_Mease_dom"/>
</dbReference>
<dbReference type="HAMAP" id="MF_00008">
    <property type="entry name" value="Thymidy_synth_bact"/>
    <property type="match status" value="1"/>
</dbReference>
<sequence>MKQYLDLLRNILENGTWQSNRTGIDTISLPGQVLKFDMNDGHPAITTRKLPFKTGVGEMIGFLRASSSAADFRALGCKVWDQNANENEQWLNNPYRKGEDDLGRIYGVQWRNWQAYKEIPSAETAQIEYALSQGYEVIATRIKNDVEVAILNREVDQVRDCLDKILNSPGDRRILFHAFNPADYDAMALPPCHGIYNFHVNQSRKELSLTMYMRSSDTPLGLPINAHASACMLALFARLTGYTARFLTIVLADAHIYRNQLDMVNELLKRKPFERPRLLLSERIPEFSKTGKYEPEWLERIEPSDFELVGYEHHPPLTAPMAV</sequence>
<protein>
    <recommendedName>
        <fullName evidence="1 4">Thymidylate synthase</fullName>
        <shortName evidence="4">TS</shortName>
        <shortName evidence="4">TSase</shortName>
        <ecNumber evidence="1 4">2.1.1.45</ecNumber>
    </recommendedName>
</protein>
<comment type="caution">
    <text evidence="4">Lacks conserved residue(s) required for the propagation of feature annotation.</text>
</comment>
<feature type="active site" description="Nucleophile" evidence="4">
    <location>
        <position position="192"/>
    </location>
</feature>
<evidence type="ECO:0000313" key="6">
    <source>
        <dbReference type="EMBL" id="MBI6882979.1"/>
    </source>
</evidence>
<dbReference type="GO" id="GO:0006231">
    <property type="term" value="P:dTMP biosynthetic process"/>
    <property type="evidence" value="ECO:0007669"/>
    <property type="project" value="UniProtKB-UniRule"/>
</dbReference>
<comment type="subcellular location">
    <subcellularLocation>
        <location evidence="4">Cytoplasm</location>
    </subcellularLocation>
</comment>
<dbReference type="PANTHER" id="PTHR11548:SF9">
    <property type="entry name" value="THYMIDYLATE SYNTHASE"/>
    <property type="match status" value="1"/>
</dbReference>
<dbReference type="InterPro" id="IPR000398">
    <property type="entry name" value="Thymidylate_synthase"/>
</dbReference>
<dbReference type="GO" id="GO:0004799">
    <property type="term" value="F:thymidylate synthase activity"/>
    <property type="evidence" value="ECO:0007669"/>
    <property type="project" value="UniProtKB-UniRule"/>
</dbReference>
<dbReference type="RefSeq" id="WP_198746601.1">
    <property type="nucleotide sequence ID" value="NZ_JAEHTE010000002.1"/>
</dbReference>
<feature type="binding site" description="in other chain" evidence="4">
    <location>
        <position position="21"/>
    </location>
    <ligand>
        <name>dUMP</name>
        <dbReference type="ChEBI" id="CHEBI:246422"/>
        <note>ligand shared between dimeric partners</note>
    </ligand>
</feature>
<comment type="caution">
    <text evidence="6">The sequence shown here is derived from an EMBL/GenBank/DDBJ whole genome shotgun (WGS) entry which is preliminary data.</text>
</comment>
<dbReference type="GO" id="GO:0006235">
    <property type="term" value="P:dTTP biosynthetic process"/>
    <property type="evidence" value="ECO:0007669"/>
    <property type="project" value="UniProtKB-UniRule"/>
</dbReference>
<feature type="binding site" description="in other chain" evidence="4">
    <location>
        <begin position="255"/>
        <end position="257"/>
    </location>
    <ligand>
        <name>dUMP</name>
        <dbReference type="ChEBI" id="CHEBI:246422"/>
        <note>ligand shared between dimeric partners</note>
    </ligand>
</feature>
<keyword evidence="2 4" id="KW-0489">Methyltransferase</keyword>
<dbReference type="PANTHER" id="PTHR11548">
    <property type="entry name" value="THYMIDYLATE SYNTHASE 1"/>
    <property type="match status" value="1"/>
</dbReference>
<dbReference type="EMBL" id="JAEHTE010000002">
    <property type="protein sequence ID" value="MBI6882979.1"/>
    <property type="molecule type" value="Genomic_DNA"/>
</dbReference>
<organism evidence="6 7">
    <name type="scientific">Pseudomonas putida</name>
    <name type="common">Arthrobacter siderocapsulatus</name>
    <dbReference type="NCBI Taxonomy" id="303"/>
    <lineage>
        <taxon>Bacteria</taxon>
        <taxon>Pseudomonadati</taxon>
        <taxon>Pseudomonadota</taxon>
        <taxon>Gammaproteobacteria</taxon>
        <taxon>Pseudomonadales</taxon>
        <taxon>Pseudomonadaceae</taxon>
        <taxon>Pseudomonas</taxon>
    </lineage>
</organism>
<gene>
    <name evidence="4 6" type="primary">thyA</name>
    <name evidence="6" type="ORF">JEU22_03555</name>
</gene>
<evidence type="ECO:0000256" key="2">
    <source>
        <dbReference type="ARBA" id="ARBA00022603"/>
    </source>
</evidence>
<dbReference type="SUPFAM" id="SSF55831">
    <property type="entry name" value="Thymidylate synthase/dCMP hydroxymethylase"/>
    <property type="match status" value="1"/>
</dbReference>
<dbReference type="Gene3D" id="3.30.572.10">
    <property type="entry name" value="Thymidylate synthase/dCMP hydroxymethylase domain"/>
    <property type="match status" value="1"/>
</dbReference>
<evidence type="ECO:0000256" key="3">
    <source>
        <dbReference type="ARBA" id="ARBA00022679"/>
    </source>
</evidence>
<dbReference type="Proteomes" id="UP000637061">
    <property type="component" value="Unassembled WGS sequence"/>
</dbReference>
<feature type="binding site" description="in other chain" evidence="4">
    <location>
        <begin position="214"/>
        <end position="217"/>
    </location>
    <ligand>
        <name>dUMP</name>
        <dbReference type="ChEBI" id="CHEBI:246422"/>
        <note>ligand shared between dimeric partners</note>
    </ligand>
</feature>
<dbReference type="GO" id="GO:0032259">
    <property type="term" value="P:methylation"/>
    <property type="evidence" value="ECO:0007669"/>
    <property type="project" value="UniProtKB-KW"/>
</dbReference>
<name>A0A8I1ECX7_PSEPU</name>
<dbReference type="EC" id="2.1.1.45" evidence="1 4"/>
<comment type="similarity">
    <text evidence="4">Belongs to the thymidylate synthase family. Bacterial-type ThyA subfamily.</text>
</comment>
<comment type="pathway">
    <text evidence="4">Pyrimidine metabolism; dTTP biosynthesis.</text>
</comment>
<dbReference type="Pfam" id="PF00303">
    <property type="entry name" value="Thymidylat_synt"/>
    <property type="match status" value="1"/>
</dbReference>
<comment type="catalytic activity">
    <reaction evidence="4">
        <text>dUMP + (6R)-5,10-methylene-5,6,7,8-tetrahydrofolate = 7,8-dihydrofolate + dTMP</text>
        <dbReference type="Rhea" id="RHEA:12104"/>
        <dbReference type="ChEBI" id="CHEBI:15636"/>
        <dbReference type="ChEBI" id="CHEBI:57451"/>
        <dbReference type="ChEBI" id="CHEBI:63528"/>
        <dbReference type="ChEBI" id="CHEBI:246422"/>
        <dbReference type="EC" id="2.1.1.45"/>
    </reaction>
</comment>
<evidence type="ECO:0000256" key="1">
    <source>
        <dbReference type="ARBA" id="ARBA00011947"/>
    </source>
</evidence>